<feature type="domain" description="N-acetyltransferase" evidence="1">
    <location>
        <begin position="38"/>
        <end position="185"/>
    </location>
</feature>
<dbReference type="SUPFAM" id="SSF55729">
    <property type="entry name" value="Acyl-CoA N-acyltransferases (Nat)"/>
    <property type="match status" value="1"/>
</dbReference>
<evidence type="ECO:0000313" key="6">
    <source>
        <dbReference type="Proteomes" id="UP000517765"/>
    </source>
</evidence>
<name>A0A5P0YL81_9ACTN</name>
<comment type="caution">
    <text evidence="4">The sequence shown here is derived from an EMBL/GenBank/DDBJ whole genome shotgun (WGS) entry which is preliminary data.</text>
</comment>
<dbReference type="InterPro" id="IPR000182">
    <property type="entry name" value="GNAT_dom"/>
</dbReference>
<dbReference type="GO" id="GO:0016747">
    <property type="term" value="F:acyltransferase activity, transferring groups other than amino-acyl groups"/>
    <property type="evidence" value="ECO:0007669"/>
    <property type="project" value="InterPro"/>
</dbReference>
<evidence type="ECO:0000313" key="2">
    <source>
        <dbReference type="EMBL" id="MBB1255678.1"/>
    </source>
</evidence>
<dbReference type="Proteomes" id="UP000517765">
    <property type="component" value="Unassembled WGS sequence"/>
</dbReference>
<dbReference type="PANTHER" id="PTHR39173:SF1">
    <property type="entry name" value="ACETYLTRANSFERASE"/>
    <property type="match status" value="1"/>
</dbReference>
<dbReference type="EMBL" id="JABJXA010000064">
    <property type="protein sequence ID" value="MBB1259726.1"/>
    <property type="molecule type" value="Genomic_DNA"/>
</dbReference>
<dbReference type="PROSITE" id="PS51186">
    <property type="entry name" value="GNAT"/>
    <property type="match status" value="1"/>
</dbReference>
<dbReference type="Proteomes" id="UP000320857">
    <property type="component" value="Unassembled WGS sequence"/>
</dbReference>
<dbReference type="EMBL" id="VJYK02000023">
    <property type="protein sequence ID" value="MQS01046.1"/>
    <property type="molecule type" value="Genomic_DNA"/>
</dbReference>
<dbReference type="AlphaFoldDB" id="A0A5P0YL81"/>
<dbReference type="PANTHER" id="PTHR39173">
    <property type="entry name" value="ACETYLTRANSFERASE"/>
    <property type="match status" value="1"/>
</dbReference>
<dbReference type="Proteomes" id="UP000525686">
    <property type="component" value="Unassembled WGS sequence"/>
</dbReference>
<evidence type="ECO:0000259" key="1">
    <source>
        <dbReference type="PROSITE" id="PS51186"/>
    </source>
</evidence>
<evidence type="ECO:0000313" key="7">
    <source>
        <dbReference type="Proteomes" id="UP000525686"/>
    </source>
</evidence>
<organism evidence="4 5">
    <name type="scientific">Streptomyces alkaliterrae</name>
    <dbReference type="NCBI Taxonomy" id="2213162"/>
    <lineage>
        <taxon>Bacteria</taxon>
        <taxon>Bacillati</taxon>
        <taxon>Actinomycetota</taxon>
        <taxon>Actinomycetes</taxon>
        <taxon>Kitasatosporales</taxon>
        <taxon>Streptomycetaceae</taxon>
        <taxon>Streptomyces</taxon>
    </lineage>
</organism>
<gene>
    <name evidence="4" type="ORF">FNX44_004015</name>
    <name evidence="2" type="ORF">H3146_20290</name>
    <name evidence="3" type="ORF">H3147_12905</name>
</gene>
<dbReference type="CDD" id="cd04301">
    <property type="entry name" value="NAT_SF"/>
    <property type="match status" value="1"/>
</dbReference>
<evidence type="ECO:0000313" key="5">
    <source>
        <dbReference type="Proteomes" id="UP000320857"/>
    </source>
</evidence>
<protein>
    <submittedName>
        <fullName evidence="4">GNAT family N-acetyltransferase</fullName>
    </submittedName>
</protein>
<dbReference type="Pfam" id="PF13302">
    <property type="entry name" value="Acetyltransf_3"/>
    <property type="match status" value="1"/>
</dbReference>
<dbReference type="InterPro" id="IPR016181">
    <property type="entry name" value="Acyl_CoA_acyltransferase"/>
</dbReference>
<reference evidence="2" key="3">
    <citation type="journal article" name="Syst. Appl. Microbiol.">
        <title>Streptomyces alkaliterrae sp. nov., isolated from an alkaline soil, and emended descriptions of Streptomyces alkaliphilus, Streptomyces calidiresistens and Streptomyces durbertensis.</title>
        <authorList>
            <person name="Swiecimska M."/>
            <person name="Golinska P."/>
            <person name="Nouioui I."/>
            <person name="Wypij M."/>
            <person name="Rai M."/>
            <person name="Sangal V."/>
            <person name="Goodfellow M."/>
        </authorList>
    </citation>
    <scope>NUCLEOTIDE SEQUENCE</scope>
    <source>
        <strain evidence="2">OF3</strain>
        <strain evidence="3">OF8</strain>
    </source>
</reference>
<evidence type="ECO:0000313" key="4">
    <source>
        <dbReference type="EMBL" id="MQS01046.1"/>
    </source>
</evidence>
<dbReference type="EMBL" id="JABJWZ010000233">
    <property type="protein sequence ID" value="MBB1255678.1"/>
    <property type="molecule type" value="Genomic_DNA"/>
</dbReference>
<accession>A0A5P0YL81</accession>
<reference evidence="4 5" key="1">
    <citation type="submission" date="2019-10" db="EMBL/GenBank/DDBJ databases">
        <title>Streptomyces sp. nov., a novel actinobacterium isolated from alkaline environment.</title>
        <authorList>
            <person name="Golinska P."/>
        </authorList>
    </citation>
    <scope>NUCLEOTIDE SEQUENCE [LARGE SCALE GENOMIC DNA]</scope>
    <source>
        <strain evidence="4 5">OF1</strain>
    </source>
</reference>
<keyword evidence="4" id="KW-0808">Transferase</keyword>
<dbReference type="Gene3D" id="3.40.630.30">
    <property type="match status" value="1"/>
</dbReference>
<evidence type="ECO:0000313" key="3">
    <source>
        <dbReference type="EMBL" id="MBB1259726.1"/>
    </source>
</evidence>
<sequence length="185" mass="20435">MPQLTTPTARVRTSFLKAMREFADENDAWFNGNSMISEEIRRYGDVWEEPEGFAGYVADVVAAADPATERPAGWVPATVLWYVEGDEWLGRLAIRHAYTPHLLEYGGIVGYEVRPSARRRGHATAMLRAALPVAARLGFERVLVTCDHDNTGSRKVIEACGGVFDDQRGVKLRYWVPTGGPSPAG</sequence>
<proteinExistence type="predicted"/>
<dbReference type="OrthoDB" id="9797989at2"/>
<keyword evidence="5" id="KW-1185">Reference proteome</keyword>
<reference evidence="6 7" key="2">
    <citation type="submission" date="2020-05" db="EMBL/GenBank/DDBJ databases">
        <title>Classification of alakaliphilic streptomycetes isolated from an alkaline soil next to Lonar Crater, India and a proposal for the recognition of Streptomyces alkaliterrae sp. nov.</title>
        <authorList>
            <person name="Golinska P."/>
        </authorList>
    </citation>
    <scope>NUCLEOTIDE SEQUENCE [LARGE SCALE GENOMIC DNA]</scope>
    <source>
        <strain evidence="7">OF3</strain>
        <strain evidence="6">OF8</strain>
    </source>
</reference>
<dbReference type="RefSeq" id="WP_143646524.1">
    <property type="nucleotide sequence ID" value="NZ_JABJXA010000064.1"/>
</dbReference>